<dbReference type="PANTHER" id="PTHR48104">
    <property type="entry name" value="METACASPASE-4"/>
    <property type="match status" value="1"/>
</dbReference>
<accession>A0A6A6GUF1</accession>
<dbReference type="GO" id="GO:0006508">
    <property type="term" value="P:proteolysis"/>
    <property type="evidence" value="ECO:0007669"/>
    <property type="project" value="InterPro"/>
</dbReference>
<dbReference type="AlphaFoldDB" id="A0A6A6GUF1"/>
<keyword evidence="4" id="KW-1185">Reference proteome</keyword>
<dbReference type="InterPro" id="IPR050452">
    <property type="entry name" value="Metacaspase"/>
</dbReference>
<gene>
    <name evidence="3" type="ORF">EV356DRAFT_423697</name>
</gene>
<evidence type="ECO:0000259" key="2">
    <source>
        <dbReference type="Pfam" id="PF00656"/>
    </source>
</evidence>
<protein>
    <recommendedName>
        <fullName evidence="2">Peptidase C14 caspase domain-containing protein</fullName>
    </recommendedName>
</protein>
<dbReference type="GO" id="GO:0005737">
    <property type="term" value="C:cytoplasm"/>
    <property type="evidence" value="ECO:0007669"/>
    <property type="project" value="TreeGrafter"/>
</dbReference>
<organism evidence="3 4">
    <name type="scientific">Viridothelium virens</name>
    <name type="common">Speckled blister lichen</name>
    <name type="synonym">Trypethelium virens</name>
    <dbReference type="NCBI Taxonomy" id="1048519"/>
    <lineage>
        <taxon>Eukaryota</taxon>
        <taxon>Fungi</taxon>
        <taxon>Dikarya</taxon>
        <taxon>Ascomycota</taxon>
        <taxon>Pezizomycotina</taxon>
        <taxon>Dothideomycetes</taxon>
        <taxon>Dothideomycetes incertae sedis</taxon>
        <taxon>Trypetheliales</taxon>
        <taxon>Trypetheliaceae</taxon>
        <taxon>Viridothelium</taxon>
    </lineage>
</organism>
<dbReference type="Pfam" id="PF00656">
    <property type="entry name" value="Peptidase_C14"/>
    <property type="match status" value="1"/>
</dbReference>
<evidence type="ECO:0000313" key="3">
    <source>
        <dbReference type="EMBL" id="KAF2228923.1"/>
    </source>
</evidence>
<feature type="non-terminal residue" evidence="3">
    <location>
        <position position="1"/>
    </location>
</feature>
<dbReference type="InterPro" id="IPR011600">
    <property type="entry name" value="Pept_C14_caspase"/>
</dbReference>
<evidence type="ECO:0000256" key="1">
    <source>
        <dbReference type="ARBA" id="ARBA00009005"/>
    </source>
</evidence>
<dbReference type="GO" id="GO:0004197">
    <property type="term" value="F:cysteine-type endopeptidase activity"/>
    <property type="evidence" value="ECO:0007669"/>
    <property type="project" value="InterPro"/>
</dbReference>
<dbReference type="PANTHER" id="PTHR48104:SF30">
    <property type="entry name" value="METACASPASE-1"/>
    <property type="match status" value="1"/>
</dbReference>
<proteinExistence type="inferred from homology"/>
<dbReference type="Gene3D" id="3.40.50.1460">
    <property type="match status" value="1"/>
</dbReference>
<dbReference type="Proteomes" id="UP000800092">
    <property type="component" value="Unassembled WGS sequence"/>
</dbReference>
<reference evidence="3" key="1">
    <citation type="journal article" date="2020" name="Stud. Mycol.">
        <title>101 Dothideomycetes genomes: a test case for predicting lifestyles and emergence of pathogens.</title>
        <authorList>
            <person name="Haridas S."/>
            <person name="Albert R."/>
            <person name="Binder M."/>
            <person name="Bloem J."/>
            <person name="Labutti K."/>
            <person name="Salamov A."/>
            <person name="Andreopoulos B."/>
            <person name="Baker S."/>
            <person name="Barry K."/>
            <person name="Bills G."/>
            <person name="Bluhm B."/>
            <person name="Cannon C."/>
            <person name="Castanera R."/>
            <person name="Culley D."/>
            <person name="Daum C."/>
            <person name="Ezra D."/>
            <person name="Gonzalez J."/>
            <person name="Henrissat B."/>
            <person name="Kuo A."/>
            <person name="Liang C."/>
            <person name="Lipzen A."/>
            <person name="Lutzoni F."/>
            <person name="Magnuson J."/>
            <person name="Mondo S."/>
            <person name="Nolan M."/>
            <person name="Ohm R."/>
            <person name="Pangilinan J."/>
            <person name="Park H.-J."/>
            <person name="Ramirez L."/>
            <person name="Alfaro M."/>
            <person name="Sun H."/>
            <person name="Tritt A."/>
            <person name="Yoshinaga Y."/>
            <person name="Zwiers L.-H."/>
            <person name="Turgeon B."/>
            <person name="Goodwin S."/>
            <person name="Spatafora J."/>
            <person name="Crous P."/>
            <person name="Grigoriev I."/>
        </authorList>
    </citation>
    <scope>NUCLEOTIDE SEQUENCE</scope>
    <source>
        <strain evidence="3">Tuck. ex Michener</strain>
    </source>
</reference>
<evidence type="ECO:0000313" key="4">
    <source>
        <dbReference type="Proteomes" id="UP000800092"/>
    </source>
</evidence>
<comment type="similarity">
    <text evidence="1">Belongs to the peptidase C14B family.</text>
</comment>
<sequence length="589" mass="66001">WALLVGVDFYKDQPLRGAVRDVNVMKAYLESHYKSVDIKVLTAPMDLASADQFLLPTRGNLISALERTTDKAQTGDFVHIHYSGHGVSTPVLSQSSNEEVRELALDLYEHDSNQSARLLGSDLVHRLKAMGDKGLVVTLVLDCCFSGSVRRKDYKDFRIRTRSKDGGINTSSRDSMSSSLNSSEILRGAQVRERGLLHPEKYAIITACDVHEEAGEDSFEDRKVHGALSFMLDTALRSHSTNISFYSLFQDIVSQFDEKYPRQKPKFFGNHRASFFGRLMWKPDLSSVCVFSTDGGIYLEAGAAHGVELDDEYTVHPPSSLESGQNFEETPEIRAMVTEVRGLNSTLNIKGAESRTSRPIKTGWKAKVVKRGSLHKIPVRIDLEGNLANQGVITADDRQFWYPISSLQEDQSCAITVQQISDRIEFLDGQHHELPHVPPIVPFGASFLSELTAQIDHLATYTFFSRLHNPDPDPKFSESFSISLKAANGVSFHDKAFTNHNDEEELKLSVLNTSPSDPLYLSIFSLSDEYEVENIYHTEQVKTMPRKSSRTLHIGITITDGFSKSEDTIKVFVTSRPTLFAQFWLPKLS</sequence>
<dbReference type="OrthoDB" id="3223806at2759"/>
<name>A0A6A6GUF1_VIRVR</name>
<feature type="non-terminal residue" evidence="3">
    <location>
        <position position="589"/>
    </location>
</feature>
<feature type="domain" description="Peptidase C14 caspase" evidence="2">
    <location>
        <begin position="1"/>
        <end position="269"/>
    </location>
</feature>
<dbReference type="EMBL" id="ML991883">
    <property type="protein sequence ID" value="KAF2228923.1"/>
    <property type="molecule type" value="Genomic_DNA"/>
</dbReference>